<feature type="compositionally biased region" description="Pro residues" evidence="1">
    <location>
        <begin position="175"/>
        <end position="198"/>
    </location>
</feature>
<evidence type="ECO:0000313" key="3">
    <source>
        <dbReference type="EMBL" id="WIA09946.1"/>
    </source>
</evidence>
<organism evidence="3 4">
    <name type="scientific">Tetradesmus obliquus</name>
    <name type="common">Green alga</name>
    <name type="synonym">Acutodesmus obliquus</name>
    <dbReference type="NCBI Taxonomy" id="3088"/>
    <lineage>
        <taxon>Eukaryota</taxon>
        <taxon>Viridiplantae</taxon>
        <taxon>Chlorophyta</taxon>
        <taxon>core chlorophytes</taxon>
        <taxon>Chlorophyceae</taxon>
        <taxon>CS clade</taxon>
        <taxon>Sphaeropleales</taxon>
        <taxon>Scenedesmaceae</taxon>
        <taxon>Tetradesmus</taxon>
    </lineage>
</organism>
<name>A0ABY8TQB0_TETOB</name>
<dbReference type="PROSITE" id="PS51257">
    <property type="entry name" value="PROKAR_LIPOPROTEIN"/>
    <property type="match status" value="1"/>
</dbReference>
<dbReference type="Proteomes" id="UP001244341">
    <property type="component" value="Chromosome 2b"/>
</dbReference>
<reference evidence="3 4" key="1">
    <citation type="submission" date="2023-05" db="EMBL/GenBank/DDBJ databases">
        <title>A 100% complete, gapless, phased diploid assembly of the Scenedesmus obliquus UTEX 3031 genome.</title>
        <authorList>
            <person name="Biondi T.C."/>
            <person name="Hanschen E.R."/>
            <person name="Kwon T."/>
            <person name="Eng W."/>
            <person name="Kruse C.P.S."/>
            <person name="Koehler S.I."/>
            <person name="Kunde Y."/>
            <person name="Gleasner C.D."/>
            <person name="You Mak K.T."/>
            <person name="Polle J."/>
            <person name="Hovde B.T."/>
            <person name="Starkenburg S.R."/>
        </authorList>
    </citation>
    <scope>NUCLEOTIDE SEQUENCE [LARGE SCALE GENOMIC DNA]</scope>
    <source>
        <strain evidence="3 4">DOE0152z</strain>
    </source>
</reference>
<dbReference type="EMBL" id="CP126209">
    <property type="protein sequence ID" value="WIA09946.1"/>
    <property type="molecule type" value="Genomic_DNA"/>
</dbReference>
<feature type="region of interest" description="Disordered" evidence="1">
    <location>
        <begin position="156"/>
        <end position="198"/>
    </location>
</feature>
<evidence type="ECO:0000256" key="2">
    <source>
        <dbReference type="SAM" id="SignalP"/>
    </source>
</evidence>
<sequence length="573" mass="59806">MHHLLRAACLLALALACAGGLAAAQTDFFETKYTFSTGEKLEFLAGSASLKYYPAPSANCTKCFVAFKLGALSELDAFGQPIPTHVIPSIADLTPAVTTGKRVSGDSEYEYITMTFSGDSLGAGLTKEACPSLESILSRAQQMGIQAPAGSLMSGVTGLSSLSPRQAPKLSPAAAPKPAPAPVAAPTPPKPAPVPAPPAKPVEPVRLPVVVAPPPAPAPAPAALPVASLLPLSRQLPAQHQQMLVDPNARGVPSLRITFMFGFTANKTFPYGLGRTVSAPQGSIKWSLEANNWPFCSLYNTLKLELVATSTVRENDAQFTFNANTETELLDGEEEEEVMMEGGLQAVQEAGYFSGNSRRLTQYGSYNNEFFEPESAEVTKRAAVGLPALPGLAGLAALHGLQLPAEFDPLAALSMLGSRSRKPLKRTSTAKLLVGPGLAAALEMPTYSFTSSNFTGESNVSIVLAHKPLNGSDGAARFSLTFGYFPTSLFYDPTLYFSNTYDMELTAADVSTMPGASSSGVTLAAASCPPGDTQCGRGRRGRATTSAAEASGPGLAVRLAQMLVAAAVMLLLS</sequence>
<gene>
    <name evidence="3" type="ORF">OEZ85_010159</name>
</gene>
<protein>
    <recommendedName>
        <fullName evidence="5">Peptidase A1 domain-containing protein</fullName>
    </recommendedName>
</protein>
<proteinExistence type="predicted"/>
<evidence type="ECO:0000256" key="1">
    <source>
        <dbReference type="SAM" id="MobiDB-lite"/>
    </source>
</evidence>
<feature type="signal peptide" evidence="2">
    <location>
        <begin position="1"/>
        <end position="24"/>
    </location>
</feature>
<keyword evidence="4" id="KW-1185">Reference proteome</keyword>
<accession>A0ABY8TQB0</accession>
<evidence type="ECO:0008006" key="5">
    <source>
        <dbReference type="Google" id="ProtNLM"/>
    </source>
</evidence>
<evidence type="ECO:0000313" key="4">
    <source>
        <dbReference type="Proteomes" id="UP001244341"/>
    </source>
</evidence>
<feature type="chain" id="PRO_5047273973" description="Peptidase A1 domain-containing protein" evidence="2">
    <location>
        <begin position="25"/>
        <end position="573"/>
    </location>
</feature>
<keyword evidence="2" id="KW-0732">Signal</keyword>